<dbReference type="AlphaFoldDB" id="A0A385SFZ1"/>
<evidence type="ECO:0000313" key="9">
    <source>
        <dbReference type="EMBL" id="AYB29371.1"/>
    </source>
</evidence>
<dbReference type="InterPro" id="IPR045861">
    <property type="entry name" value="CorA_cytoplasmic_dom"/>
</dbReference>
<name>A0A385SFZ1_9BACT</name>
<feature type="transmembrane region" description="Helical" evidence="8">
    <location>
        <begin position="280"/>
        <end position="300"/>
    </location>
</feature>
<evidence type="ECO:0000256" key="2">
    <source>
        <dbReference type="ARBA" id="ARBA00009765"/>
    </source>
</evidence>
<evidence type="ECO:0000256" key="6">
    <source>
        <dbReference type="ARBA" id="ARBA00022989"/>
    </source>
</evidence>
<dbReference type="InterPro" id="IPR045863">
    <property type="entry name" value="CorA_TM1_TM2"/>
</dbReference>
<evidence type="ECO:0000256" key="1">
    <source>
        <dbReference type="ARBA" id="ARBA00004651"/>
    </source>
</evidence>
<comment type="subcellular location">
    <subcellularLocation>
        <location evidence="1">Cell membrane</location>
        <topology evidence="1">Multi-pass membrane protein</topology>
    </subcellularLocation>
    <subcellularLocation>
        <location evidence="8">Membrane</location>
        <topology evidence="8">Multi-pass membrane protein</topology>
    </subcellularLocation>
</comment>
<reference evidence="10" key="1">
    <citation type="submission" date="2018-09" db="EMBL/GenBank/DDBJ databases">
        <title>Chryseolinea sp. KIS68-18 isolated from soil.</title>
        <authorList>
            <person name="Weon H.-Y."/>
            <person name="Kwon S.-W."/>
            <person name="Lee S.A."/>
        </authorList>
    </citation>
    <scope>NUCLEOTIDE SEQUENCE [LARGE SCALE GENOMIC DNA]</scope>
    <source>
        <strain evidence="10">KIS68-18</strain>
    </source>
</reference>
<dbReference type="SUPFAM" id="SSF143865">
    <property type="entry name" value="CorA soluble domain-like"/>
    <property type="match status" value="1"/>
</dbReference>
<evidence type="ECO:0000256" key="5">
    <source>
        <dbReference type="ARBA" id="ARBA00022692"/>
    </source>
</evidence>
<dbReference type="NCBIfam" id="TIGR00383">
    <property type="entry name" value="corA"/>
    <property type="match status" value="1"/>
</dbReference>
<dbReference type="GO" id="GO:0005886">
    <property type="term" value="C:plasma membrane"/>
    <property type="evidence" value="ECO:0007669"/>
    <property type="project" value="UniProtKB-SubCell"/>
</dbReference>
<organism evidence="9 10">
    <name type="scientific">Chryseolinea soli</name>
    <dbReference type="NCBI Taxonomy" id="2321403"/>
    <lineage>
        <taxon>Bacteria</taxon>
        <taxon>Pseudomonadati</taxon>
        <taxon>Bacteroidota</taxon>
        <taxon>Cytophagia</taxon>
        <taxon>Cytophagales</taxon>
        <taxon>Fulvivirgaceae</taxon>
        <taxon>Chryseolinea</taxon>
    </lineage>
</organism>
<evidence type="ECO:0000313" key="10">
    <source>
        <dbReference type="Proteomes" id="UP000266183"/>
    </source>
</evidence>
<dbReference type="SUPFAM" id="SSF144083">
    <property type="entry name" value="Magnesium transport protein CorA, transmembrane region"/>
    <property type="match status" value="1"/>
</dbReference>
<gene>
    <name evidence="8 9" type="primary">corA</name>
    <name evidence="9" type="ORF">D4L85_01675</name>
</gene>
<dbReference type="Proteomes" id="UP000266183">
    <property type="component" value="Chromosome"/>
</dbReference>
<keyword evidence="5 8" id="KW-0812">Transmembrane</keyword>
<dbReference type="Pfam" id="PF01544">
    <property type="entry name" value="CorA"/>
    <property type="match status" value="1"/>
</dbReference>
<keyword evidence="10" id="KW-1185">Reference proteome</keyword>
<dbReference type="PANTHER" id="PTHR46494">
    <property type="entry name" value="CORA FAMILY METAL ION TRANSPORTER (EUROFUNG)"/>
    <property type="match status" value="1"/>
</dbReference>
<dbReference type="RefSeq" id="WP_119752690.1">
    <property type="nucleotide sequence ID" value="NZ_CP032382.1"/>
</dbReference>
<feature type="transmembrane region" description="Helical" evidence="8">
    <location>
        <begin position="312"/>
        <end position="332"/>
    </location>
</feature>
<dbReference type="CDD" id="cd12828">
    <property type="entry name" value="TmCorA-like_1"/>
    <property type="match status" value="1"/>
</dbReference>
<dbReference type="EMBL" id="CP032382">
    <property type="protein sequence ID" value="AYB29371.1"/>
    <property type="molecule type" value="Genomic_DNA"/>
</dbReference>
<dbReference type="FunFam" id="1.20.58.340:FF:000012">
    <property type="entry name" value="Magnesium transport protein CorA"/>
    <property type="match status" value="1"/>
</dbReference>
<keyword evidence="8" id="KW-0460">Magnesium</keyword>
<keyword evidence="6 8" id="KW-1133">Transmembrane helix</keyword>
<evidence type="ECO:0000256" key="4">
    <source>
        <dbReference type="ARBA" id="ARBA00022475"/>
    </source>
</evidence>
<proteinExistence type="inferred from homology"/>
<comment type="similarity">
    <text evidence="2 8">Belongs to the CorA metal ion transporter (MIT) (TC 1.A.35) family.</text>
</comment>
<keyword evidence="4 8" id="KW-1003">Cell membrane</keyword>
<protein>
    <recommendedName>
        <fullName evidence="8">Magnesium transport protein CorA</fullName>
    </recommendedName>
</protein>
<evidence type="ECO:0000256" key="8">
    <source>
        <dbReference type="RuleBase" id="RU362010"/>
    </source>
</evidence>
<keyword evidence="8" id="KW-0406">Ion transport</keyword>
<dbReference type="Gene3D" id="3.30.460.20">
    <property type="entry name" value="CorA soluble domain-like"/>
    <property type="match status" value="1"/>
</dbReference>
<dbReference type="KEGG" id="chk:D4L85_01675"/>
<dbReference type="Gene3D" id="1.20.58.340">
    <property type="entry name" value="Magnesium transport protein CorA, transmembrane region"/>
    <property type="match status" value="2"/>
</dbReference>
<dbReference type="InterPro" id="IPR002523">
    <property type="entry name" value="MgTranspt_CorA/ZnTranspt_ZntB"/>
</dbReference>
<dbReference type="GO" id="GO:0015095">
    <property type="term" value="F:magnesium ion transmembrane transporter activity"/>
    <property type="evidence" value="ECO:0007669"/>
    <property type="project" value="UniProtKB-UniRule"/>
</dbReference>
<accession>A0A385SFZ1</accession>
<dbReference type="GO" id="GO:0050897">
    <property type="term" value="F:cobalt ion binding"/>
    <property type="evidence" value="ECO:0007669"/>
    <property type="project" value="TreeGrafter"/>
</dbReference>
<keyword evidence="7 8" id="KW-0472">Membrane</keyword>
<dbReference type="GO" id="GO:0015087">
    <property type="term" value="F:cobalt ion transmembrane transporter activity"/>
    <property type="evidence" value="ECO:0007669"/>
    <property type="project" value="UniProtKB-UniRule"/>
</dbReference>
<dbReference type="GO" id="GO:0000287">
    <property type="term" value="F:magnesium ion binding"/>
    <property type="evidence" value="ECO:0007669"/>
    <property type="project" value="TreeGrafter"/>
</dbReference>
<dbReference type="OrthoDB" id="9803416at2"/>
<evidence type="ECO:0000256" key="3">
    <source>
        <dbReference type="ARBA" id="ARBA00022448"/>
    </source>
</evidence>
<comment type="function">
    <text evidence="8">Mediates influx of magnesium ions.</text>
</comment>
<sequence>MVTKAIDMSPTTKPGVILELISYNREKYNKIDSTDPDELLTHLQPDQVNWVNLDGLGNIDIIEKLQAYFCLHPLLVDDVLADQRPKAEEYDDYLFFTLKMLYKIDGTSIDYEQISFVLGSNFLVSFQEKEGDLFEGFRERIRLDLGKVRKKHADYLLYRLIDIIVDNYYNVLDRVGDIIDEIEETVYENPSNETFYKIQSLKKELIYLRKALYPLRDALSKIVKGESEYVKEENIRYFSDVYDHVSHIIDSMDTFKDLTSSLMDIHINAMNTKMNEVMKVLTVISTIFMPLTFIVGVYGMNFKFMPELDWKYGYYVVWGIMGLIFISMMIYFRKKKWF</sequence>
<evidence type="ECO:0000256" key="7">
    <source>
        <dbReference type="ARBA" id="ARBA00023136"/>
    </source>
</evidence>
<dbReference type="InterPro" id="IPR004488">
    <property type="entry name" value="Mg/Co-transport_prot_CorA"/>
</dbReference>
<keyword evidence="3 8" id="KW-0813">Transport</keyword>
<dbReference type="PANTHER" id="PTHR46494:SF1">
    <property type="entry name" value="CORA FAMILY METAL ION TRANSPORTER (EUROFUNG)"/>
    <property type="match status" value="1"/>
</dbReference>